<evidence type="ECO:0000259" key="2">
    <source>
        <dbReference type="Pfam" id="PF12146"/>
    </source>
</evidence>
<evidence type="ECO:0000313" key="4">
    <source>
        <dbReference type="Proteomes" id="UP000615760"/>
    </source>
</evidence>
<name>A0ABQ1JH35_9FLAO</name>
<sequence length="295" mass="33037">MSKNNNNAIKIPKPILITAKTLEVMSNKLAAKFAMKLFRTPMKFKLPKREQKMDKESKQEFLEIPGVNEKIRVYHLGNSNKKVLLVHGWSGRGTQLCSIAYKFVKKGYSTVSFDAPAHGKSTGKTSDMTEFIASIQELDKKYGPFEYAIGHSLGAMSVLNAIKRGLKVKKAIIIGSGDVIKDIMNDFIIKLGMNVATEKEMIKLFEKKFNTTINSYSAYIAAKEVNIPVLIIHDEDDNDVPVSAAHHLYKHLNNAELVITEGLGHRKILGDKEVIKKILQFTEDEEDNNDNANSV</sequence>
<dbReference type="Pfam" id="PF08386">
    <property type="entry name" value="Abhydrolase_4"/>
    <property type="match status" value="1"/>
</dbReference>
<dbReference type="RefSeq" id="WP_188619751.1">
    <property type="nucleotide sequence ID" value="NZ_BMJE01000001.1"/>
</dbReference>
<dbReference type="Gene3D" id="3.40.50.1820">
    <property type="entry name" value="alpha/beta hydrolase"/>
    <property type="match status" value="1"/>
</dbReference>
<dbReference type="InterPro" id="IPR013595">
    <property type="entry name" value="Pept_S33_TAP-like_C"/>
</dbReference>
<dbReference type="GO" id="GO:0016787">
    <property type="term" value="F:hydrolase activity"/>
    <property type="evidence" value="ECO:0007669"/>
    <property type="project" value="UniProtKB-KW"/>
</dbReference>
<dbReference type="EMBL" id="BMJE01000001">
    <property type="protein sequence ID" value="GGB68838.1"/>
    <property type="molecule type" value="Genomic_DNA"/>
</dbReference>
<accession>A0ABQ1JH35</accession>
<keyword evidence="4" id="KW-1185">Reference proteome</keyword>
<proteinExistence type="predicted"/>
<comment type="caution">
    <text evidence="3">The sequence shown here is derived from an EMBL/GenBank/DDBJ whole genome shotgun (WGS) entry which is preliminary data.</text>
</comment>
<dbReference type="PANTHER" id="PTHR43433:SF5">
    <property type="entry name" value="AB HYDROLASE-1 DOMAIN-CONTAINING PROTEIN"/>
    <property type="match status" value="1"/>
</dbReference>
<evidence type="ECO:0000313" key="3">
    <source>
        <dbReference type="EMBL" id="GGB68838.1"/>
    </source>
</evidence>
<dbReference type="Pfam" id="PF12146">
    <property type="entry name" value="Hydrolase_4"/>
    <property type="match status" value="1"/>
</dbReference>
<protein>
    <submittedName>
        <fullName evidence="3">Alpha/beta hydrolase</fullName>
    </submittedName>
</protein>
<gene>
    <name evidence="3" type="ORF">GCM10007424_06060</name>
</gene>
<evidence type="ECO:0000259" key="1">
    <source>
        <dbReference type="Pfam" id="PF08386"/>
    </source>
</evidence>
<dbReference type="InterPro" id="IPR050471">
    <property type="entry name" value="AB_hydrolase"/>
</dbReference>
<reference evidence="4" key="1">
    <citation type="journal article" date="2019" name="Int. J. Syst. Evol. Microbiol.">
        <title>The Global Catalogue of Microorganisms (GCM) 10K type strain sequencing project: providing services to taxonomists for standard genome sequencing and annotation.</title>
        <authorList>
            <consortium name="The Broad Institute Genomics Platform"/>
            <consortium name="The Broad Institute Genome Sequencing Center for Infectious Disease"/>
            <person name="Wu L."/>
            <person name="Ma J."/>
        </authorList>
    </citation>
    <scope>NUCLEOTIDE SEQUENCE [LARGE SCALE GENOMIC DNA]</scope>
    <source>
        <strain evidence="4">CGMCC 1.15461</strain>
    </source>
</reference>
<dbReference type="Proteomes" id="UP000615760">
    <property type="component" value="Unassembled WGS sequence"/>
</dbReference>
<dbReference type="PANTHER" id="PTHR43433">
    <property type="entry name" value="HYDROLASE, ALPHA/BETA FOLD FAMILY PROTEIN"/>
    <property type="match status" value="1"/>
</dbReference>
<feature type="domain" description="Serine aminopeptidase S33" evidence="2">
    <location>
        <begin position="79"/>
        <end position="176"/>
    </location>
</feature>
<dbReference type="InterPro" id="IPR029058">
    <property type="entry name" value="AB_hydrolase_fold"/>
</dbReference>
<organism evidence="3 4">
    <name type="scientific">Flavobacterium suaedae</name>
    <dbReference type="NCBI Taxonomy" id="1767027"/>
    <lineage>
        <taxon>Bacteria</taxon>
        <taxon>Pseudomonadati</taxon>
        <taxon>Bacteroidota</taxon>
        <taxon>Flavobacteriia</taxon>
        <taxon>Flavobacteriales</taxon>
        <taxon>Flavobacteriaceae</taxon>
        <taxon>Flavobacterium</taxon>
    </lineage>
</organism>
<keyword evidence="3" id="KW-0378">Hydrolase</keyword>
<dbReference type="SUPFAM" id="SSF53474">
    <property type="entry name" value="alpha/beta-Hydrolases"/>
    <property type="match status" value="1"/>
</dbReference>
<feature type="domain" description="Peptidase S33 tripeptidyl aminopeptidase-like C-terminal" evidence="1">
    <location>
        <begin position="224"/>
        <end position="279"/>
    </location>
</feature>
<dbReference type="InterPro" id="IPR022742">
    <property type="entry name" value="Hydrolase_4"/>
</dbReference>